<dbReference type="Gene3D" id="3.40.50.300">
    <property type="entry name" value="P-loop containing nucleotide triphosphate hydrolases"/>
    <property type="match status" value="1"/>
</dbReference>
<evidence type="ECO:0000313" key="3">
    <source>
        <dbReference type="EMBL" id="MFD1161829.1"/>
    </source>
</evidence>
<keyword evidence="4" id="KW-1185">Reference proteome</keyword>
<dbReference type="EMBL" id="JBHTLJ010000001">
    <property type="protein sequence ID" value="MFD1161829.1"/>
    <property type="molecule type" value="Genomic_DNA"/>
</dbReference>
<name>A0ABW3R9N9_9FLAO</name>
<sequence length="281" mass="33472">MKEILKSFFETSRERIKNPLIGTFLISWTAINWKPITVLLFSNQSIENKIDYIESCYSNFSTYFLIPFLIALIYVIILPYFMWAVDELIRKSTIGRKRNLIKQKIFDYEGKQKIAIEDSKLEDLKASYRDKADFNKQIEQLRNQIDEREEHLKELSTELQNVHSENQDLKKLISDSDNIKKNNQDSIYENQYIEFKESDLYDYFKEVGVKIRNGGDFPHGINEIIKEKYLLKNIVEEVQTEDKFYYKFTNKGLSFWKKYVNSIRVSKNIKPSDDIDDNLPF</sequence>
<keyword evidence="2" id="KW-1133">Transmembrane helix</keyword>
<evidence type="ECO:0000313" key="4">
    <source>
        <dbReference type="Proteomes" id="UP001597163"/>
    </source>
</evidence>
<dbReference type="RefSeq" id="WP_311937448.1">
    <property type="nucleotide sequence ID" value="NZ_JAVSCK010000001.1"/>
</dbReference>
<feature type="transmembrane region" description="Helical" evidence="2">
    <location>
        <begin position="20"/>
        <end position="42"/>
    </location>
</feature>
<keyword evidence="1" id="KW-0175">Coiled coil</keyword>
<protein>
    <submittedName>
        <fullName evidence="3">Uncharacterized protein</fullName>
    </submittedName>
</protein>
<evidence type="ECO:0000256" key="2">
    <source>
        <dbReference type="SAM" id="Phobius"/>
    </source>
</evidence>
<evidence type="ECO:0000256" key="1">
    <source>
        <dbReference type="SAM" id="Coils"/>
    </source>
</evidence>
<reference evidence="4" key="1">
    <citation type="journal article" date="2019" name="Int. J. Syst. Evol. Microbiol.">
        <title>The Global Catalogue of Microorganisms (GCM) 10K type strain sequencing project: providing services to taxonomists for standard genome sequencing and annotation.</title>
        <authorList>
            <consortium name="The Broad Institute Genomics Platform"/>
            <consortium name="The Broad Institute Genome Sequencing Center for Infectious Disease"/>
            <person name="Wu L."/>
            <person name="Ma J."/>
        </authorList>
    </citation>
    <scope>NUCLEOTIDE SEQUENCE [LARGE SCALE GENOMIC DNA]</scope>
    <source>
        <strain evidence="4">CCUG 63246</strain>
    </source>
</reference>
<dbReference type="Proteomes" id="UP001597163">
    <property type="component" value="Unassembled WGS sequence"/>
</dbReference>
<feature type="transmembrane region" description="Helical" evidence="2">
    <location>
        <begin position="62"/>
        <end position="83"/>
    </location>
</feature>
<comment type="caution">
    <text evidence="3">The sequence shown here is derived from an EMBL/GenBank/DDBJ whole genome shotgun (WGS) entry which is preliminary data.</text>
</comment>
<organism evidence="3 4">
    <name type="scientific">Hwangdonia seohaensis</name>
    <dbReference type="NCBI Taxonomy" id="1240727"/>
    <lineage>
        <taxon>Bacteria</taxon>
        <taxon>Pseudomonadati</taxon>
        <taxon>Bacteroidota</taxon>
        <taxon>Flavobacteriia</taxon>
        <taxon>Flavobacteriales</taxon>
        <taxon>Flavobacteriaceae</taxon>
        <taxon>Hwangdonia</taxon>
    </lineage>
</organism>
<keyword evidence="2" id="KW-0812">Transmembrane</keyword>
<feature type="coiled-coil region" evidence="1">
    <location>
        <begin position="124"/>
        <end position="172"/>
    </location>
</feature>
<gene>
    <name evidence="3" type="ORF">ACFQ2E_05340</name>
</gene>
<dbReference type="InterPro" id="IPR027417">
    <property type="entry name" value="P-loop_NTPase"/>
</dbReference>
<accession>A0ABW3R9N9</accession>
<keyword evidence="2" id="KW-0472">Membrane</keyword>
<proteinExistence type="predicted"/>